<dbReference type="InterPro" id="IPR006578">
    <property type="entry name" value="MADF-dom"/>
</dbReference>
<dbReference type="InterPro" id="IPR039353">
    <property type="entry name" value="TF_Adf1"/>
</dbReference>
<feature type="domain" description="MADF" evidence="3">
    <location>
        <begin position="8"/>
        <end position="102"/>
    </location>
</feature>
<feature type="compositionally biased region" description="Low complexity" evidence="2">
    <location>
        <begin position="297"/>
        <end position="315"/>
    </location>
</feature>
<dbReference type="GO" id="GO:0003677">
    <property type="term" value="F:DNA binding"/>
    <property type="evidence" value="ECO:0007669"/>
    <property type="project" value="InterPro"/>
</dbReference>
<dbReference type="Pfam" id="PF02944">
    <property type="entry name" value="BESS"/>
    <property type="match status" value="1"/>
</dbReference>
<feature type="region of interest" description="Disordered" evidence="2">
    <location>
        <begin position="296"/>
        <end position="327"/>
    </location>
</feature>
<comment type="subcellular location">
    <subcellularLocation>
        <location evidence="1">Nucleus</location>
    </subcellularLocation>
</comment>
<gene>
    <name evidence="5" type="ORF">L798_11034</name>
</gene>
<evidence type="ECO:0000256" key="2">
    <source>
        <dbReference type="SAM" id="MobiDB-lite"/>
    </source>
</evidence>
<evidence type="ECO:0000313" key="5">
    <source>
        <dbReference type="EMBL" id="KDR23843.1"/>
    </source>
</evidence>
<evidence type="ECO:0000259" key="3">
    <source>
        <dbReference type="PROSITE" id="PS51029"/>
    </source>
</evidence>
<feature type="compositionally biased region" description="Polar residues" evidence="2">
    <location>
        <begin position="142"/>
        <end position="168"/>
    </location>
</feature>
<dbReference type="PANTHER" id="PTHR12243">
    <property type="entry name" value="MADF DOMAIN TRANSCRIPTION FACTOR"/>
    <property type="match status" value="1"/>
</dbReference>
<evidence type="ECO:0000259" key="4">
    <source>
        <dbReference type="PROSITE" id="PS51031"/>
    </source>
</evidence>
<dbReference type="PROSITE" id="PS51029">
    <property type="entry name" value="MADF"/>
    <property type="match status" value="1"/>
</dbReference>
<proteinExistence type="predicted"/>
<sequence length="327" mass="37518">MSETLAEIIINEVKSRRMLWDIKHKSYHDRKLVDWEWRKIAENVAETKEAVKTKWKNLRDTFRKELKKVPNSRPEDDAEMAPRYPGTWPHYDAMLFLRPVITPRQTKDNVQTPDLSYTFASEYDKEGAKCKERIDANESDIESSQSFQLNASSNQSVSTSLPSTSGTNEHYDKTRNSKVTFQSKRKLRKELRQLQNSLSGVTVPIDGIKISPSASKRLKLQPTASSENFEKEISEILSKQLSLLRGKSGEDDEDMNFFKSLIPHVKQLPCIHKLNFRSRVQNLLAHELLKIYGSSCRSPSATPRQRSPSSTSSSPTPSPANWRDDEY</sequence>
<evidence type="ECO:0000256" key="1">
    <source>
        <dbReference type="PROSITE-ProRule" id="PRU00371"/>
    </source>
</evidence>
<dbReference type="OrthoDB" id="6780202at2759"/>
<dbReference type="PANTHER" id="PTHR12243:SF67">
    <property type="entry name" value="COREPRESSOR OF PANGOLIN, ISOFORM A-RELATED"/>
    <property type="match status" value="1"/>
</dbReference>
<keyword evidence="1" id="KW-0539">Nucleus</keyword>
<dbReference type="AlphaFoldDB" id="A0A067RLD0"/>
<evidence type="ECO:0008006" key="7">
    <source>
        <dbReference type="Google" id="ProtNLM"/>
    </source>
</evidence>
<accession>A0A067RLD0</accession>
<organism evidence="5 6">
    <name type="scientific">Zootermopsis nevadensis</name>
    <name type="common">Dampwood termite</name>
    <dbReference type="NCBI Taxonomy" id="136037"/>
    <lineage>
        <taxon>Eukaryota</taxon>
        <taxon>Metazoa</taxon>
        <taxon>Ecdysozoa</taxon>
        <taxon>Arthropoda</taxon>
        <taxon>Hexapoda</taxon>
        <taxon>Insecta</taxon>
        <taxon>Pterygota</taxon>
        <taxon>Neoptera</taxon>
        <taxon>Polyneoptera</taxon>
        <taxon>Dictyoptera</taxon>
        <taxon>Blattodea</taxon>
        <taxon>Blattoidea</taxon>
        <taxon>Termitoidae</taxon>
        <taxon>Termopsidae</taxon>
        <taxon>Zootermopsis</taxon>
    </lineage>
</organism>
<feature type="region of interest" description="Disordered" evidence="2">
    <location>
        <begin position="139"/>
        <end position="183"/>
    </location>
</feature>
<dbReference type="SMART" id="SM00595">
    <property type="entry name" value="MADF"/>
    <property type="match status" value="1"/>
</dbReference>
<dbReference type="GO" id="GO:0005634">
    <property type="term" value="C:nucleus"/>
    <property type="evidence" value="ECO:0007669"/>
    <property type="project" value="UniProtKB-SubCell"/>
</dbReference>
<dbReference type="InParanoid" id="A0A067RLD0"/>
<evidence type="ECO:0000313" key="6">
    <source>
        <dbReference type="Proteomes" id="UP000027135"/>
    </source>
</evidence>
<dbReference type="eggNOG" id="ENOG502T8ZH">
    <property type="taxonomic scope" value="Eukaryota"/>
</dbReference>
<feature type="domain" description="BESS" evidence="4">
    <location>
        <begin position="251"/>
        <end position="290"/>
    </location>
</feature>
<protein>
    <recommendedName>
        <fullName evidence="7">MADF domain-containing protein</fullName>
    </recommendedName>
</protein>
<dbReference type="PROSITE" id="PS51031">
    <property type="entry name" value="BESS"/>
    <property type="match status" value="1"/>
</dbReference>
<keyword evidence="6" id="KW-1185">Reference proteome</keyword>
<dbReference type="FunCoup" id="A0A067RLD0">
    <property type="interactions" value="42"/>
</dbReference>
<dbReference type="OMA" id="SMIECDV"/>
<dbReference type="InterPro" id="IPR004210">
    <property type="entry name" value="BESS_motif"/>
</dbReference>
<reference evidence="5 6" key="1">
    <citation type="journal article" date="2014" name="Nat. Commun.">
        <title>Molecular traces of alternative social organization in a termite genome.</title>
        <authorList>
            <person name="Terrapon N."/>
            <person name="Li C."/>
            <person name="Robertson H.M."/>
            <person name="Ji L."/>
            <person name="Meng X."/>
            <person name="Booth W."/>
            <person name="Chen Z."/>
            <person name="Childers C.P."/>
            <person name="Glastad K.M."/>
            <person name="Gokhale K."/>
            <person name="Gowin J."/>
            <person name="Gronenberg W."/>
            <person name="Hermansen R.A."/>
            <person name="Hu H."/>
            <person name="Hunt B.G."/>
            <person name="Huylmans A.K."/>
            <person name="Khalil S.M."/>
            <person name="Mitchell R.D."/>
            <person name="Munoz-Torres M.C."/>
            <person name="Mustard J.A."/>
            <person name="Pan H."/>
            <person name="Reese J.T."/>
            <person name="Scharf M.E."/>
            <person name="Sun F."/>
            <person name="Vogel H."/>
            <person name="Xiao J."/>
            <person name="Yang W."/>
            <person name="Yang Z."/>
            <person name="Yang Z."/>
            <person name="Zhou J."/>
            <person name="Zhu J."/>
            <person name="Brent C.S."/>
            <person name="Elsik C.G."/>
            <person name="Goodisman M.A."/>
            <person name="Liberles D.A."/>
            <person name="Roe R.M."/>
            <person name="Vargo E.L."/>
            <person name="Vilcinskas A."/>
            <person name="Wang J."/>
            <person name="Bornberg-Bauer E."/>
            <person name="Korb J."/>
            <person name="Zhang G."/>
            <person name="Liebig J."/>
        </authorList>
    </citation>
    <scope>NUCLEOTIDE SEQUENCE [LARGE SCALE GENOMIC DNA]</scope>
    <source>
        <tissue evidence="5">Whole organism</tissue>
    </source>
</reference>
<dbReference type="EMBL" id="KK852442">
    <property type="protein sequence ID" value="KDR23843.1"/>
    <property type="molecule type" value="Genomic_DNA"/>
</dbReference>
<dbReference type="Pfam" id="PF10545">
    <property type="entry name" value="MADF_DNA_bdg"/>
    <property type="match status" value="1"/>
</dbReference>
<name>A0A067RLD0_ZOONE</name>
<dbReference type="Proteomes" id="UP000027135">
    <property type="component" value="Unassembled WGS sequence"/>
</dbReference>